<dbReference type="Gene3D" id="2.40.128.20">
    <property type="match status" value="1"/>
</dbReference>
<dbReference type="AlphaFoldDB" id="A0A9D7XSA3"/>
<accession>A0A9D7XSA3</accession>
<name>A0A9D7XSA3_9BACT</name>
<dbReference type="SUPFAM" id="SSF50814">
    <property type="entry name" value="Lipocalins"/>
    <property type="match status" value="1"/>
</dbReference>
<evidence type="ECO:0000259" key="1">
    <source>
        <dbReference type="Pfam" id="PF08212"/>
    </source>
</evidence>
<dbReference type="InterPro" id="IPR000566">
    <property type="entry name" value="Lipocln_cytosolic_FA-bd_dom"/>
</dbReference>
<reference evidence="2 3" key="1">
    <citation type="submission" date="2020-10" db="EMBL/GenBank/DDBJ databases">
        <title>Connecting structure to function with the recovery of over 1000 high-quality activated sludge metagenome-assembled genomes encoding full-length rRNA genes using long-read sequencing.</title>
        <authorList>
            <person name="Singleton C.M."/>
            <person name="Petriglieri F."/>
            <person name="Kristensen J.M."/>
            <person name="Kirkegaard R.H."/>
            <person name="Michaelsen T.Y."/>
            <person name="Andersen M.H."/>
            <person name="Karst S.M."/>
            <person name="Dueholm M.S."/>
            <person name="Nielsen P.H."/>
            <person name="Albertsen M."/>
        </authorList>
    </citation>
    <scope>NUCLEOTIDE SEQUENCE [LARGE SCALE GENOMIC DNA]</scope>
    <source>
        <strain evidence="2">Ribe_18-Q3-R11-54_MAXAC.273</strain>
    </source>
</reference>
<protein>
    <submittedName>
        <fullName evidence="2">Lipocalin family protein</fullName>
    </submittedName>
</protein>
<dbReference type="EMBL" id="JADKGY010000032">
    <property type="protein sequence ID" value="MBK9984836.1"/>
    <property type="molecule type" value="Genomic_DNA"/>
</dbReference>
<organism evidence="2 3">
    <name type="scientific">Candidatus Opimibacter skivensis</name>
    <dbReference type="NCBI Taxonomy" id="2982028"/>
    <lineage>
        <taxon>Bacteria</taxon>
        <taxon>Pseudomonadati</taxon>
        <taxon>Bacteroidota</taxon>
        <taxon>Saprospiria</taxon>
        <taxon>Saprospirales</taxon>
        <taxon>Saprospiraceae</taxon>
        <taxon>Candidatus Opimibacter</taxon>
    </lineage>
</organism>
<evidence type="ECO:0000313" key="3">
    <source>
        <dbReference type="Proteomes" id="UP000808337"/>
    </source>
</evidence>
<feature type="domain" description="Lipocalin/cytosolic fatty-acid binding" evidence="1">
    <location>
        <begin position="2"/>
        <end position="63"/>
    </location>
</feature>
<sequence>MTFRKIENSLLQPLRGKYWIIEPNDDYSYTVVSHPSIKYLCRILSRTLKMNESLYKDIVNRQDEEV</sequence>
<gene>
    <name evidence="2" type="ORF">IPP15_21145</name>
</gene>
<comment type="caution">
    <text evidence="2">The sequence shown here is derived from an EMBL/GenBank/DDBJ whole genome shotgun (WGS) entry which is preliminary data.</text>
</comment>
<evidence type="ECO:0000313" key="2">
    <source>
        <dbReference type="EMBL" id="MBK9984836.1"/>
    </source>
</evidence>
<proteinExistence type="predicted"/>
<dbReference type="InterPro" id="IPR012674">
    <property type="entry name" value="Calycin"/>
</dbReference>
<dbReference type="Pfam" id="PF08212">
    <property type="entry name" value="Lipocalin_2"/>
    <property type="match status" value="1"/>
</dbReference>
<dbReference type="Proteomes" id="UP000808337">
    <property type="component" value="Unassembled WGS sequence"/>
</dbReference>